<accession>A0A0L0DFW1</accession>
<protein>
    <recommendedName>
        <fullName evidence="2">PH domain-containing protein</fullName>
    </recommendedName>
</protein>
<dbReference type="EMBL" id="GL349464">
    <property type="protein sequence ID" value="KNC51056.1"/>
    <property type="molecule type" value="Genomic_DNA"/>
</dbReference>
<proteinExistence type="predicted"/>
<dbReference type="OrthoDB" id="74314at2759"/>
<dbReference type="Proteomes" id="UP000054408">
    <property type="component" value="Unassembled WGS sequence"/>
</dbReference>
<dbReference type="PANTHER" id="PTHR14336">
    <property type="entry name" value="TANDEM PH DOMAIN CONTAINING PROTEIN"/>
    <property type="match status" value="1"/>
</dbReference>
<dbReference type="FunFam" id="2.30.29.30:FF:000286">
    <property type="entry name" value="PH-protein kinase domain containing protein"/>
    <property type="match status" value="1"/>
</dbReference>
<dbReference type="GeneID" id="25566068"/>
<feature type="domain" description="PH" evidence="2">
    <location>
        <begin position="40"/>
        <end position="134"/>
    </location>
</feature>
<dbReference type="SMART" id="SM00233">
    <property type="entry name" value="PH"/>
    <property type="match status" value="1"/>
</dbReference>
<feature type="compositionally biased region" description="Low complexity" evidence="1">
    <location>
        <begin position="254"/>
        <end position="273"/>
    </location>
</feature>
<dbReference type="Gene3D" id="2.30.29.30">
    <property type="entry name" value="Pleckstrin-homology domain (PH domain)/Phosphotyrosine-binding domain (PTB)"/>
    <property type="match status" value="1"/>
</dbReference>
<name>A0A0L0DFW1_THETB</name>
<dbReference type="SUPFAM" id="SSF50729">
    <property type="entry name" value="PH domain-like"/>
    <property type="match status" value="1"/>
</dbReference>
<feature type="region of interest" description="Disordered" evidence="1">
    <location>
        <begin position="251"/>
        <end position="282"/>
    </location>
</feature>
<gene>
    <name evidence="3" type="ORF">AMSG_07039</name>
</gene>
<keyword evidence="4" id="KW-1185">Reference proteome</keyword>
<evidence type="ECO:0000256" key="1">
    <source>
        <dbReference type="SAM" id="MobiDB-lite"/>
    </source>
</evidence>
<feature type="region of interest" description="Disordered" evidence="1">
    <location>
        <begin position="1"/>
        <end position="24"/>
    </location>
</feature>
<dbReference type="InterPro" id="IPR001849">
    <property type="entry name" value="PH_domain"/>
</dbReference>
<evidence type="ECO:0000313" key="4">
    <source>
        <dbReference type="Proteomes" id="UP000054408"/>
    </source>
</evidence>
<dbReference type="Pfam" id="PF00169">
    <property type="entry name" value="PH"/>
    <property type="match status" value="1"/>
</dbReference>
<dbReference type="PROSITE" id="PS50003">
    <property type="entry name" value="PH_DOMAIN"/>
    <property type="match status" value="1"/>
</dbReference>
<dbReference type="RefSeq" id="XP_013756518.1">
    <property type="nucleotide sequence ID" value="XM_013901064.1"/>
</dbReference>
<organism evidence="3 4">
    <name type="scientific">Thecamonas trahens ATCC 50062</name>
    <dbReference type="NCBI Taxonomy" id="461836"/>
    <lineage>
        <taxon>Eukaryota</taxon>
        <taxon>Apusozoa</taxon>
        <taxon>Apusomonadida</taxon>
        <taxon>Apusomonadidae</taxon>
        <taxon>Thecamonas</taxon>
    </lineage>
</organism>
<dbReference type="AlphaFoldDB" id="A0A0L0DFW1"/>
<dbReference type="InterPro" id="IPR051707">
    <property type="entry name" value="PI-Interact_SigTrans_Reg"/>
</dbReference>
<evidence type="ECO:0000313" key="3">
    <source>
        <dbReference type="EMBL" id="KNC51056.1"/>
    </source>
</evidence>
<reference evidence="3 4" key="1">
    <citation type="submission" date="2010-05" db="EMBL/GenBank/DDBJ databases">
        <title>The Genome Sequence of Thecamonas trahens ATCC 50062.</title>
        <authorList>
            <consortium name="The Broad Institute Genome Sequencing Platform"/>
            <person name="Russ C."/>
            <person name="Cuomo C."/>
            <person name="Shea T."/>
            <person name="Young S.K."/>
            <person name="Zeng Q."/>
            <person name="Koehrsen M."/>
            <person name="Haas B."/>
            <person name="Borodovsky M."/>
            <person name="Guigo R."/>
            <person name="Alvarado L."/>
            <person name="Berlin A."/>
            <person name="Bochicchio J."/>
            <person name="Borenstein D."/>
            <person name="Chapman S."/>
            <person name="Chen Z."/>
            <person name="Freedman E."/>
            <person name="Gellesch M."/>
            <person name="Goldberg J."/>
            <person name="Griggs A."/>
            <person name="Gujja S."/>
            <person name="Heilman E."/>
            <person name="Heiman D."/>
            <person name="Hepburn T."/>
            <person name="Howarth C."/>
            <person name="Jen D."/>
            <person name="Larson L."/>
            <person name="Mehta T."/>
            <person name="Park D."/>
            <person name="Pearson M."/>
            <person name="Roberts A."/>
            <person name="Saif S."/>
            <person name="Shenoy N."/>
            <person name="Sisk P."/>
            <person name="Stolte C."/>
            <person name="Sykes S."/>
            <person name="Thomson T."/>
            <person name="Walk T."/>
            <person name="White J."/>
            <person name="Yandava C."/>
            <person name="Burger G."/>
            <person name="Gray M.W."/>
            <person name="Holland P.W.H."/>
            <person name="King N."/>
            <person name="Lang F.B.F."/>
            <person name="Roger A.J."/>
            <person name="Ruiz-Trillo I."/>
            <person name="Lander E."/>
            <person name="Nusbaum C."/>
        </authorList>
    </citation>
    <scope>NUCLEOTIDE SEQUENCE [LARGE SCALE GENOMIC DNA]</scope>
    <source>
        <strain evidence="3 4">ATCC 50062</strain>
    </source>
</reference>
<dbReference type="InterPro" id="IPR011993">
    <property type="entry name" value="PH-like_dom_sf"/>
</dbReference>
<evidence type="ECO:0000259" key="2">
    <source>
        <dbReference type="PROSITE" id="PS50003"/>
    </source>
</evidence>
<sequence length="282" mass="31144">MADVKQRLPRRATAPSNRPRRATRSARVTAAYSLTLSENRRLHSGYLTKQGGKWKTWKLRWMVLTPVALTYYVNEEEKNEKGSIRVADITYVATNLGERTNCIELGTIGRAFFLSAESAADYEVWLGWLNLVCTVPPAPETHVACFKLFREGLEQGHAATTDRYKDPEMDVLHPFDALVDIGVPSLADILFPPISTKVEASATTLELRDARFSVNGSVSMRQCPTTGAWRVVAEDWTPSIHAFIESNGLNVDASGPSTPNRSPSSSFSHASRPGDNDDDDSS</sequence>